<dbReference type="PANTHER" id="PTHR30055:SF200">
    <property type="entry name" value="HTH-TYPE TRANSCRIPTIONAL REPRESSOR BDCR"/>
    <property type="match status" value="1"/>
</dbReference>
<evidence type="ECO:0000313" key="4">
    <source>
        <dbReference type="EMBL" id="TCJ95614.1"/>
    </source>
</evidence>
<dbReference type="PANTHER" id="PTHR30055">
    <property type="entry name" value="HTH-TYPE TRANSCRIPTIONAL REGULATOR RUTR"/>
    <property type="match status" value="1"/>
</dbReference>
<sequence length="204" mass="21514">MDVSRSTVLGELGTSKAAARIRAAAIEVFAAKGYGAAGTREIAASIGLSPGAVYPHYKTKEALLYAISLEGHADVLDTVTAADHAGTSATERLMSTVHAYVGWHAEHHAGARVAQYELRSLSPEHFAVIAEIRRSTSRVFSEIIETGSAAGEFDPVDVGVATLAITSLGVDVSRWFPSMKFSDADVIAAGYVELALRMVGARKP</sequence>
<dbReference type="RefSeq" id="WP_067453179.1">
    <property type="nucleotide sequence ID" value="NZ_SMFR01000003.1"/>
</dbReference>
<evidence type="ECO:0000313" key="5">
    <source>
        <dbReference type="Proteomes" id="UP000294856"/>
    </source>
</evidence>
<dbReference type="STRING" id="1210063.GCA_001612665_04001"/>
<gene>
    <name evidence="4" type="ORF">DFR71_4529</name>
</gene>
<dbReference type="Gene3D" id="1.10.357.10">
    <property type="entry name" value="Tetracycline Repressor, domain 2"/>
    <property type="match status" value="1"/>
</dbReference>
<dbReference type="GO" id="GO:0000976">
    <property type="term" value="F:transcription cis-regulatory region binding"/>
    <property type="evidence" value="ECO:0007669"/>
    <property type="project" value="TreeGrafter"/>
</dbReference>
<evidence type="ECO:0000256" key="2">
    <source>
        <dbReference type="PROSITE-ProRule" id="PRU00335"/>
    </source>
</evidence>
<dbReference type="Pfam" id="PF17932">
    <property type="entry name" value="TetR_C_24"/>
    <property type="match status" value="1"/>
</dbReference>
<comment type="caution">
    <text evidence="4">The sequence shown here is derived from an EMBL/GenBank/DDBJ whole genome shotgun (WGS) entry which is preliminary data.</text>
</comment>
<dbReference type="Pfam" id="PF00440">
    <property type="entry name" value="TetR_N"/>
    <property type="match status" value="1"/>
</dbReference>
<dbReference type="EMBL" id="SMFR01000003">
    <property type="protein sequence ID" value="TCJ95614.1"/>
    <property type="molecule type" value="Genomic_DNA"/>
</dbReference>
<dbReference type="Proteomes" id="UP000294856">
    <property type="component" value="Unassembled WGS sequence"/>
</dbReference>
<protein>
    <submittedName>
        <fullName evidence="4">TetR family transcriptional regulator</fullName>
    </submittedName>
</protein>
<organism evidence="4 5">
    <name type="scientific">Nocardia alba</name>
    <dbReference type="NCBI Taxonomy" id="225051"/>
    <lineage>
        <taxon>Bacteria</taxon>
        <taxon>Bacillati</taxon>
        <taxon>Actinomycetota</taxon>
        <taxon>Actinomycetes</taxon>
        <taxon>Mycobacteriales</taxon>
        <taxon>Nocardiaceae</taxon>
        <taxon>Nocardia</taxon>
    </lineage>
</organism>
<dbReference type="InterPro" id="IPR001647">
    <property type="entry name" value="HTH_TetR"/>
</dbReference>
<evidence type="ECO:0000259" key="3">
    <source>
        <dbReference type="PROSITE" id="PS50977"/>
    </source>
</evidence>
<dbReference type="SUPFAM" id="SSF48498">
    <property type="entry name" value="Tetracyclin repressor-like, C-terminal domain"/>
    <property type="match status" value="1"/>
</dbReference>
<dbReference type="InterPro" id="IPR009057">
    <property type="entry name" value="Homeodomain-like_sf"/>
</dbReference>
<accession>A0A4R1FQ10</accession>
<dbReference type="InterPro" id="IPR036271">
    <property type="entry name" value="Tet_transcr_reg_TetR-rel_C_sf"/>
</dbReference>
<proteinExistence type="predicted"/>
<keyword evidence="5" id="KW-1185">Reference proteome</keyword>
<reference evidence="4 5" key="1">
    <citation type="submission" date="2019-03" db="EMBL/GenBank/DDBJ databases">
        <title>Genomic Encyclopedia of Type Strains, Phase IV (KMG-IV): sequencing the most valuable type-strain genomes for metagenomic binning, comparative biology and taxonomic classification.</title>
        <authorList>
            <person name="Goeker M."/>
        </authorList>
    </citation>
    <scope>NUCLEOTIDE SEQUENCE [LARGE SCALE GENOMIC DNA]</scope>
    <source>
        <strain evidence="4 5">DSM 44684</strain>
    </source>
</reference>
<dbReference type="AlphaFoldDB" id="A0A4R1FQ10"/>
<dbReference type="InterPro" id="IPR041490">
    <property type="entry name" value="KstR2_TetR_C"/>
</dbReference>
<feature type="DNA-binding region" description="H-T-H motif" evidence="2">
    <location>
        <begin position="38"/>
        <end position="57"/>
    </location>
</feature>
<evidence type="ECO:0000256" key="1">
    <source>
        <dbReference type="ARBA" id="ARBA00023125"/>
    </source>
</evidence>
<dbReference type="PRINTS" id="PR00455">
    <property type="entry name" value="HTHTETR"/>
</dbReference>
<name>A0A4R1FQ10_9NOCA</name>
<feature type="domain" description="HTH tetR-type" evidence="3">
    <location>
        <begin position="15"/>
        <end position="75"/>
    </location>
</feature>
<dbReference type="SUPFAM" id="SSF46689">
    <property type="entry name" value="Homeodomain-like"/>
    <property type="match status" value="1"/>
</dbReference>
<keyword evidence="1 2" id="KW-0238">DNA-binding</keyword>
<dbReference type="InterPro" id="IPR050109">
    <property type="entry name" value="HTH-type_TetR-like_transc_reg"/>
</dbReference>
<dbReference type="OrthoDB" id="1669699at2"/>
<dbReference type="PROSITE" id="PS50977">
    <property type="entry name" value="HTH_TETR_2"/>
    <property type="match status" value="1"/>
</dbReference>
<dbReference type="GO" id="GO:0003700">
    <property type="term" value="F:DNA-binding transcription factor activity"/>
    <property type="evidence" value="ECO:0007669"/>
    <property type="project" value="TreeGrafter"/>
</dbReference>